<dbReference type="AlphaFoldDB" id="A0A136A6T8"/>
<dbReference type="STRING" id="1799789.AX660_00335"/>
<evidence type="ECO:0000256" key="2">
    <source>
        <dbReference type="ARBA" id="ARBA00023002"/>
    </source>
</evidence>
<evidence type="ECO:0000256" key="1">
    <source>
        <dbReference type="ARBA" id="ARBA00006484"/>
    </source>
</evidence>
<dbReference type="CDD" id="cd05233">
    <property type="entry name" value="SDR_c"/>
    <property type="match status" value="1"/>
</dbReference>
<keyword evidence="2" id="KW-0560">Oxidoreductase</keyword>
<dbReference type="SUPFAM" id="SSF51735">
    <property type="entry name" value="NAD(P)-binding Rossmann-fold domains"/>
    <property type="match status" value="1"/>
</dbReference>
<dbReference type="InterPro" id="IPR002347">
    <property type="entry name" value="SDR_fam"/>
</dbReference>
<dbReference type="RefSeq" id="WP_068370814.1">
    <property type="nucleotide sequence ID" value="NZ_LSNE01000001.1"/>
</dbReference>
<dbReference type="Proteomes" id="UP000070299">
    <property type="component" value="Unassembled WGS sequence"/>
</dbReference>
<dbReference type="PANTHER" id="PTHR43639:SF1">
    <property type="entry name" value="SHORT-CHAIN DEHYDROGENASE_REDUCTASE FAMILY PROTEIN"/>
    <property type="match status" value="1"/>
</dbReference>
<dbReference type="InterPro" id="IPR036291">
    <property type="entry name" value="NAD(P)-bd_dom_sf"/>
</dbReference>
<protein>
    <submittedName>
        <fullName evidence="3">Oxidoreductase</fullName>
    </submittedName>
</protein>
<comment type="similarity">
    <text evidence="1">Belongs to the short-chain dehydrogenases/reductases (SDR) family.</text>
</comment>
<dbReference type="EMBL" id="LSNE01000001">
    <property type="protein sequence ID" value="KXI30949.1"/>
    <property type="molecule type" value="Genomic_DNA"/>
</dbReference>
<comment type="caution">
    <text evidence="3">The sequence shown here is derived from an EMBL/GenBank/DDBJ whole genome shotgun (WGS) entry which is preliminary data.</text>
</comment>
<organism evidence="3 4">
    <name type="scientific">Paraglaciecola hydrolytica</name>
    <dbReference type="NCBI Taxonomy" id="1799789"/>
    <lineage>
        <taxon>Bacteria</taxon>
        <taxon>Pseudomonadati</taxon>
        <taxon>Pseudomonadota</taxon>
        <taxon>Gammaproteobacteria</taxon>
        <taxon>Alteromonadales</taxon>
        <taxon>Alteromonadaceae</taxon>
        <taxon>Paraglaciecola</taxon>
    </lineage>
</organism>
<dbReference type="GO" id="GO:0016491">
    <property type="term" value="F:oxidoreductase activity"/>
    <property type="evidence" value="ECO:0007669"/>
    <property type="project" value="UniProtKB-KW"/>
</dbReference>
<dbReference type="PANTHER" id="PTHR43639">
    <property type="entry name" value="OXIDOREDUCTASE, SHORT-CHAIN DEHYDROGENASE/REDUCTASE FAMILY (AFU_ORTHOLOGUE AFUA_5G02870)"/>
    <property type="match status" value="1"/>
</dbReference>
<accession>A0A136A6T8</accession>
<dbReference type="PRINTS" id="PR00081">
    <property type="entry name" value="GDHRDH"/>
</dbReference>
<sequence length="248" mass="25717">MSMAKKVAIVAGGGRDIGRACALELARRGANVVITYHSSSTSALSAVAEMEAMGVKAMALQADLTKQEGVEACVKATLDTFGQIDTLVHVSGGLIERIKITDMSLEHWHKVMDLNLTSLFMMSKACIPHMAAGSTIVTLASQAGRDGGGGGAVAYATSKGAIMTFTRGLAKELGPNIRVNGVCPGMISTGFHDTFTNDTVRANVAGATALKREGQSAEVAKLVGFLASDESSYMTGNNIDINGGLLFS</sequence>
<evidence type="ECO:0000313" key="4">
    <source>
        <dbReference type="Proteomes" id="UP000070299"/>
    </source>
</evidence>
<proteinExistence type="inferred from homology"/>
<dbReference type="Pfam" id="PF13561">
    <property type="entry name" value="adh_short_C2"/>
    <property type="match status" value="1"/>
</dbReference>
<dbReference type="FunFam" id="3.40.50.720:FF:000084">
    <property type="entry name" value="Short-chain dehydrogenase reductase"/>
    <property type="match status" value="1"/>
</dbReference>
<name>A0A136A6T8_9ALTE</name>
<reference evidence="4" key="1">
    <citation type="submission" date="2016-02" db="EMBL/GenBank/DDBJ databases">
        <authorList>
            <person name="Schultz-Johansen M."/>
            <person name="Glaring M.A."/>
            <person name="Bech P.K."/>
            <person name="Stougaard P."/>
        </authorList>
    </citation>
    <scope>NUCLEOTIDE SEQUENCE [LARGE SCALE GENOMIC DNA]</scope>
    <source>
        <strain evidence="4">S66</strain>
    </source>
</reference>
<evidence type="ECO:0000313" key="3">
    <source>
        <dbReference type="EMBL" id="KXI30949.1"/>
    </source>
</evidence>
<gene>
    <name evidence="3" type="ORF">AX660_00335</name>
</gene>
<keyword evidence="4" id="KW-1185">Reference proteome</keyword>
<dbReference type="Gene3D" id="3.40.50.720">
    <property type="entry name" value="NAD(P)-binding Rossmann-like Domain"/>
    <property type="match status" value="1"/>
</dbReference>
<dbReference type="OrthoDB" id="9806974at2"/>